<evidence type="ECO:0000313" key="9">
    <source>
        <dbReference type="EMBL" id="ASJ02793.1"/>
    </source>
</evidence>
<sequence>MKILVLGTGGTIASARTEMGYKATLGVDEVLQLAGIEKRDGFEVETRDVLNLDSTLLQPEDWEVIGRAVFEAFSEYDGIVITHGTDTLAYTSSALSFILRNPPVPVVLTGSMLPITEPGSDAPRNLRTALTFAQKGFPGIYVAFMDKIMLGTRVSKVHSLGLNAFQSINYPDVAYVKGGELLIRHRPRVFGKGEPEFDPPVDPNVVHLRLTPGLSPEVFLKISEAVDGIVLEGYGAGGIPYRGRDLLSAVSRTASQKPVVMTTQALHGGVDLTKYEVGRRALEAGVIPAYDMTKEATLVKLMWALGHTKEVENVRRIMTTNIAGELSIEKERLG</sequence>
<organism evidence="9 10">
    <name type="scientific">Thermococcus profundus</name>
    <dbReference type="NCBI Taxonomy" id="49899"/>
    <lineage>
        <taxon>Archaea</taxon>
        <taxon>Methanobacteriati</taxon>
        <taxon>Methanobacteriota</taxon>
        <taxon>Thermococci</taxon>
        <taxon>Thermococcales</taxon>
        <taxon>Thermococcaceae</taxon>
        <taxon>Thermococcus</taxon>
    </lineage>
</organism>
<protein>
    <recommendedName>
        <fullName evidence="4">L-asparaginase</fullName>
        <ecNumber evidence="2">3.5.1.1</ecNumber>
    </recommendedName>
</protein>
<dbReference type="InterPro" id="IPR020827">
    <property type="entry name" value="Asparaginase/glutaminase_AS1"/>
</dbReference>
<dbReference type="EC" id="3.5.1.1" evidence="2"/>
<feature type="domain" description="L-asparaginase N-terminal" evidence="7">
    <location>
        <begin position="2"/>
        <end position="186"/>
    </location>
</feature>
<dbReference type="GO" id="GO:0006520">
    <property type="term" value="P:amino acid metabolic process"/>
    <property type="evidence" value="ECO:0007669"/>
    <property type="project" value="InterPro"/>
</dbReference>
<dbReference type="InterPro" id="IPR037152">
    <property type="entry name" value="L-asparaginase_N_sf"/>
</dbReference>
<dbReference type="Proteomes" id="UP000250179">
    <property type="component" value="Chromosome"/>
</dbReference>
<dbReference type="InterPro" id="IPR041725">
    <property type="entry name" value="L-asparaginase_I"/>
</dbReference>
<feature type="domain" description="Asparaginase/glutaminase C-terminal" evidence="8">
    <location>
        <begin position="204"/>
        <end position="318"/>
    </location>
</feature>
<dbReference type="RefSeq" id="WP_088858049.1">
    <property type="nucleotide sequence ID" value="NZ_CP014862.1"/>
</dbReference>
<evidence type="ECO:0000259" key="7">
    <source>
        <dbReference type="Pfam" id="PF00710"/>
    </source>
</evidence>
<dbReference type="PROSITE" id="PS51732">
    <property type="entry name" value="ASN_GLN_ASE_3"/>
    <property type="match status" value="1"/>
</dbReference>
<dbReference type="GO" id="GO:0004067">
    <property type="term" value="F:asparaginase activity"/>
    <property type="evidence" value="ECO:0007669"/>
    <property type="project" value="UniProtKB-UniRule"/>
</dbReference>
<evidence type="ECO:0000259" key="8">
    <source>
        <dbReference type="Pfam" id="PF17763"/>
    </source>
</evidence>
<dbReference type="InterPro" id="IPR027475">
    <property type="entry name" value="Asparaginase/glutaminase_AS2"/>
</dbReference>
<feature type="active site" evidence="6">
    <location>
        <position position="85"/>
    </location>
</feature>
<dbReference type="Pfam" id="PF00710">
    <property type="entry name" value="Asparaginase"/>
    <property type="match status" value="1"/>
</dbReference>
<accession>A0A2Z2MBD0</accession>
<dbReference type="FunFam" id="3.40.50.1170:FF:000001">
    <property type="entry name" value="L-asparaginase 2"/>
    <property type="match status" value="1"/>
</dbReference>
<dbReference type="OrthoDB" id="85706at2157"/>
<dbReference type="Pfam" id="PF17763">
    <property type="entry name" value="Asparaginase_C"/>
    <property type="match status" value="1"/>
</dbReference>
<dbReference type="InterPro" id="IPR006033">
    <property type="entry name" value="AsnA_fam"/>
</dbReference>
<dbReference type="PRINTS" id="PR00139">
    <property type="entry name" value="ASNGLNASE"/>
</dbReference>
<evidence type="ECO:0000256" key="5">
    <source>
        <dbReference type="PROSITE-ProRule" id="PRU10099"/>
    </source>
</evidence>
<proteinExistence type="inferred from homology"/>
<comment type="similarity">
    <text evidence="1">Belongs to the asparaginase 1 family.</text>
</comment>
<dbReference type="InterPro" id="IPR040919">
    <property type="entry name" value="Asparaginase_C"/>
</dbReference>
<dbReference type="Gene3D" id="3.40.50.40">
    <property type="match status" value="1"/>
</dbReference>
<dbReference type="InterPro" id="IPR036152">
    <property type="entry name" value="Asp/glu_Ase-like_sf"/>
</dbReference>
<dbReference type="PIRSF" id="PIRSF500176">
    <property type="entry name" value="L_ASNase"/>
    <property type="match status" value="1"/>
</dbReference>
<keyword evidence="3" id="KW-0378">Hydrolase</keyword>
<evidence type="ECO:0000313" key="10">
    <source>
        <dbReference type="Proteomes" id="UP000250179"/>
    </source>
</evidence>
<dbReference type="InterPro" id="IPR027474">
    <property type="entry name" value="L-asparaginase_N"/>
</dbReference>
<dbReference type="PANTHER" id="PTHR11707:SF28">
    <property type="entry name" value="60 KDA LYSOPHOSPHOLIPASE"/>
    <property type="match status" value="1"/>
</dbReference>
<dbReference type="SFLD" id="SFLDS00057">
    <property type="entry name" value="Glutaminase/Asparaginase"/>
    <property type="match status" value="1"/>
</dbReference>
<dbReference type="InterPro" id="IPR027473">
    <property type="entry name" value="L-asparaginase_C"/>
</dbReference>
<evidence type="ECO:0000256" key="4">
    <source>
        <dbReference type="ARBA" id="ARBA00070292"/>
    </source>
</evidence>
<dbReference type="PROSITE" id="PS00144">
    <property type="entry name" value="ASN_GLN_ASE_1"/>
    <property type="match status" value="1"/>
</dbReference>
<dbReference type="GeneID" id="33319901"/>
<dbReference type="AlphaFoldDB" id="A0A2Z2MBD0"/>
<dbReference type="PANTHER" id="PTHR11707">
    <property type="entry name" value="L-ASPARAGINASE"/>
    <property type="match status" value="1"/>
</dbReference>
<dbReference type="SUPFAM" id="SSF53774">
    <property type="entry name" value="Glutaminase/Asparaginase"/>
    <property type="match status" value="1"/>
</dbReference>
<dbReference type="PIRSF" id="PIRSF001220">
    <property type="entry name" value="L-ASNase_gatD"/>
    <property type="match status" value="1"/>
</dbReference>
<evidence type="ECO:0000256" key="6">
    <source>
        <dbReference type="PROSITE-ProRule" id="PRU10100"/>
    </source>
</evidence>
<dbReference type="EMBL" id="CP014862">
    <property type="protein sequence ID" value="ASJ02793.1"/>
    <property type="molecule type" value="Genomic_DNA"/>
</dbReference>
<dbReference type="SMART" id="SM00870">
    <property type="entry name" value="Asparaginase"/>
    <property type="match status" value="1"/>
</dbReference>
<keyword evidence="10" id="KW-1185">Reference proteome</keyword>
<dbReference type="Gene3D" id="3.40.50.1170">
    <property type="entry name" value="L-asparaginase, N-terminal domain"/>
    <property type="match status" value="1"/>
</dbReference>
<dbReference type="CDD" id="cd08963">
    <property type="entry name" value="L-asparaginase_I"/>
    <property type="match status" value="1"/>
</dbReference>
<evidence type="ECO:0000256" key="3">
    <source>
        <dbReference type="ARBA" id="ARBA00022801"/>
    </source>
</evidence>
<name>A0A2Z2MBD0_THEPR</name>
<feature type="active site" evidence="5">
    <location>
        <position position="11"/>
    </location>
</feature>
<dbReference type="InterPro" id="IPR006034">
    <property type="entry name" value="Asparaginase/glutaminase-like"/>
</dbReference>
<gene>
    <name evidence="9" type="ORF">A3L09_05760</name>
</gene>
<reference evidence="9 10" key="1">
    <citation type="submission" date="2016-03" db="EMBL/GenBank/DDBJ databases">
        <title>Complete genome sequence of Thermococcus profundus strain DT5432.</title>
        <authorList>
            <person name="Oger P.M."/>
        </authorList>
    </citation>
    <scope>NUCLEOTIDE SEQUENCE [LARGE SCALE GENOMIC DNA]</scope>
    <source>
        <strain evidence="9 10">DT 5432</strain>
    </source>
</reference>
<dbReference type="PROSITE" id="PS00917">
    <property type="entry name" value="ASN_GLN_ASE_2"/>
    <property type="match status" value="1"/>
</dbReference>
<dbReference type="NCBIfam" id="TIGR00519">
    <property type="entry name" value="asnASE_I"/>
    <property type="match status" value="1"/>
</dbReference>
<dbReference type="KEGG" id="tprf:A3L09_05760"/>
<evidence type="ECO:0000256" key="2">
    <source>
        <dbReference type="ARBA" id="ARBA00012920"/>
    </source>
</evidence>
<evidence type="ECO:0000256" key="1">
    <source>
        <dbReference type="ARBA" id="ARBA00010518"/>
    </source>
</evidence>